<accession>A0ABM0HUF7</accession>
<protein>
    <submittedName>
        <fullName evidence="5">Testis-specific Y-encoded-like protein 1 isoform X1</fullName>
    </submittedName>
</protein>
<dbReference type="PANTHER" id="PTHR11875">
    <property type="entry name" value="TESTIS-SPECIFIC Y-ENCODED PROTEIN"/>
    <property type="match status" value="1"/>
</dbReference>
<dbReference type="InterPro" id="IPR002164">
    <property type="entry name" value="NAP_family"/>
</dbReference>
<dbReference type="GeneID" id="101388088"/>
<evidence type="ECO:0000256" key="2">
    <source>
        <dbReference type="RuleBase" id="RU003876"/>
    </source>
</evidence>
<proteinExistence type="inferred from homology"/>
<dbReference type="Proteomes" id="UP000694910">
    <property type="component" value="Unplaced"/>
</dbReference>
<name>A0ABM0HUF7_CERSS</name>
<feature type="compositionally biased region" description="Basic and acidic residues" evidence="3">
    <location>
        <begin position="119"/>
        <end position="139"/>
    </location>
</feature>
<reference evidence="5" key="1">
    <citation type="submission" date="2025-08" db="UniProtKB">
        <authorList>
            <consortium name="RefSeq"/>
        </authorList>
    </citation>
    <scope>IDENTIFICATION</scope>
</reference>
<organism evidence="4 5">
    <name type="scientific">Ceratotherium simum simum</name>
    <name type="common">Southern white rhinoceros</name>
    <dbReference type="NCBI Taxonomy" id="73337"/>
    <lineage>
        <taxon>Eukaryota</taxon>
        <taxon>Metazoa</taxon>
        <taxon>Chordata</taxon>
        <taxon>Craniata</taxon>
        <taxon>Vertebrata</taxon>
        <taxon>Euteleostomi</taxon>
        <taxon>Mammalia</taxon>
        <taxon>Eutheria</taxon>
        <taxon>Laurasiatheria</taxon>
        <taxon>Perissodactyla</taxon>
        <taxon>Rhinocerotidae</taxon>
        <taxon>Ceratotherium</taxon>
    </lineage>
</organism>
<dbReference type="Pfam" id="PF00956">
    <property type="entry name" value="NAP"/>
    <property type="match status" value="1"/>
</dbReference>
<keyword evidence="4" id="KW-1185">Reference proteome</keyword>
<dbReference type="SUPFAM" id="SSF143113">
    <property type="entry name" value="NAP-like"/>
    <property type="match status" value="1"/>
</dbReference>
<feature type="region of interest" description="Disordered" evidence="3">
    <location>
        <begin position="174"/>
        <end position="199"/>
    </location>
</feature>
<evidence type="ECO:0000256" key="3">
    <source>
        <dbReference type="SAM" id="MobiDB-lite"/>
    </source>
</evidence>
<dbReference type="Gene3D" id="3.30.1120.90">
    <property type="entry name" value="Nucleosome assembly protein"/>
    <property type="match status" value="1"/>
</dbReference>
<gene>
    <name evidence="5" type="primary">LOC101388088</name>
</gene>
<evidence type="ECO:0000313" key="5">
    <source>
        <dbReference type="RefSeq" id="XP_004434220.1"/>
    </source>
</evidence>
<evidence type="ECO:0000256" key="1">
    <source>
        <dbReference type="ARBA" id="ARBA00009947"/>
    </source>
</evidence>
<dbReference type="Gene3D" id="1.20.5.1500">
    <property type="match status" value="1"/>
</dbReference>
<comment type="similarity">
    <text evidence="1 2">Belongs to the nucleosome assembly protein (NAP) family.</text>
</comment>
<feature type="compositionally biased region" description="Basic and acidic residues" evidence="3">
    <location>
        <begin position="176"/>
        <end position="199"/>
    </location>
</feature>
<dbReference type="RefSeq" id="XP_004434220.1">
    <property type="nucleotide sequence ID" value="XM_004434163.2"/>
</dbReference>
<dbReference type="InterPro" id="IPR037231">
    <property type="entry name" value="NAP-like_sf"/>
</dbReference>
<sequence length="438" mass="48628">MNGQDGVERKPHAQTRSLTAPDLASGDADPALCPKLGEETEASLVTAETGEQSLEAAALPPPRLPEEWGAPQDPAGCGHAPQIRGGGDRSCVATKAGQEETAPPTDGLEAASASVATDSSRENGRQRAEPRRLGDEKALEACGAERSGSEVMAEARAEEAKTEKCPVFSGAGDEEVVQKEGAKEEDGGRQAMEVEERPVGGETEMVEGNRAVEEVREEAGPQPLGVDLRMNALGAIQLELDAVKARADRAFQQLEQRFGRMRRDYVARRDYIIQNIPGFWFTAFRNHPELSPLIRGQDAEMLRYLTNLEVKELRPPRTGWEFKFFFRRNAYFLNKVIVKECEVRPSGGVVSLSTPIIWHQGREPPSFYGRNPDVVRSFFTWFSDHSLPESDRIADIIKEDLWPNPLQYYLLVEGARRARHRRIREPVEIPRPFGFQSG</sequence>
<evidence type="ECO:0000313" key="4">
    <source>
        <dbReference type="Proteomes" id="UP000694910"/>
    </source>
</evidence>
<feature type="region of interest" description="Disordered" evidence="3">
    <location>
        <begin position="1"/>
        <end position="151"/>
    </location>
</feature>
<feature type="compositionally biased region" description="Basic and acidic residues" evidence="3">
    <location>
        <begin position="1"/>
        <end position="11"/>
    </location>
</feature>